<keyword evidence="1" id="KW-0732">Signal</keyword>
<dbReference type="EMBL" id="JABFCX010000002">
    <property type="protein sequence ID" value="NNU16197.1"/>
    <property type="molecule type" value="Genomic_DNA"/>
</dbReference>
<accession>A0A7Y3RMW1</accession>
<evidence type="ECO:0008006" key="4">
    <source>
        <dbReference type="Google" id="ProtNLM"/>
    </source>
</evidence>
<dbReference type="AlphaFoldDB" id="A0A7Y3RMW1"/>
<sequence length="475" mass="53253">MVRIFVLLSLLMGVSACSITPRSLTGRSLTHWEFVGEKPPAEGTVDDWDGVECTADDRRLVDISVNRLFQSDPLAAPSRSEIDLGFDEVLPEAIGLSQISYCKVSEKQSRFRWDDGIWMGRVRTTRFYRDQFDVAATYHHPGTNIFFRDPNVFLLGRPASNRVVIVLLGTEGGANPLDNLKNIRASLKDDSPARIPKVEGRRIYIPSGHGGFRSSARNLIQRGVFNRRGLLADVTSVEELERHCADENRWRGRFNSSYGTLSLADFICKNKIRPNGSREPVRVVIIGHSLGAGIAQMLAGGIHGLHWEQGEDDAWSVVSGDSPEGSPSQRWPFDLERLYLIAPPLALYTRELVKKGCFPLAELQESQPSRFAGFTDPIKTYDRLGVTAQTSIVFRNGDMVPSLWSPLKGNCVVGQHFASIAYFIQRDGEVRVEDLRDQLEANVPTLEQYLLLSEPHTPNNHRIPMLEWAKELLED</sequence>
<evidence type="ECO:0000313" key="2">
    <source>
        <dbReference type="EMBL" id="NNU16197.1"/>
    </source>
</evidence>
<keyword evidence="3" id="KW-1185">Reference proteome</keyword>
<dbReference type="Proteomes" id="UP000536835">
    <property type="component" value="Unassembled WGS sequence"/>
</dbReference>
<name>A0A7Y3RMW1_9PROT</name>
<dbReference type="RefSeq" id="WP_173198231.1">
    <property type="nucleotide sequence ID" value="NZ_JABFCX010000002.1"/>
</dbReference>
<dbReference type="SUPFAM" id="SSF53474">
    <property type="entry name" value="alpha/beta-Hydrolases"/>
    <property type="match status" value="1"/>
</dbReference>
<feature type="signal peptide" evidence="1">
    <location>
        <begin position="1"/>
        <end position="18"/>
    </location>
</feature>
<evidence type="ECO:0000256" key="1">
    <source>
        <dbReference type="SAM" id="SignalP"/>
    </source>
</evidence>
<gene>
    <name evidence="2" type="ORF">HK107_07675</name>
</gene>
<protein>
    <recommendedName>
        <fullName evidence="4">Alpha/beta hydrolase</fullName>
    </recommendedName>
</protein>
<comment type="caution">
    <text evidence="2">The sequence shown here is derived from an EMBL/GenBank/DDBJ whole genome shotgun (WGS) entry which is preliminary data.</text>
</comment>
<dbReference type="Gene3D" id="3.40.50.1820">
    <property type="entry name" value="alpha/beta hydrolase"/>
    <property type="match status" value="1"/>
</dbReference>
<evidence type="ECO:0000313" key="3">
    <source>
        <dbReference type="Proteomes" id="UP000536835"/>
    </source>
</evidence>
<dbReference type="PROSITE" id="PS51257">
    <property type="entry name" value="PROKAR_LIPOPROTEIN"/>
    <property type="match status" value="1"/>
</dbReference>
<dbReference type="InterPro" id="IPR029058">
    <property type="entry name" value="AB_hydrolase_fold"/>
</dbReference>
<proteinExistence type="predicted"/>
<reference evidence="2 3" key="1">
    <citation type="submission" date="2020-05" db="EMBL/GenBank/DDBJ databases">
        <title>Parvularcula mediterraneae sp. nov., isolated from polypropylene straw from shallow seawater of the seashore of Laganas in Zakynthos island, Greece.</title>
        <authorList>
            <person name="Szabo I."/>
            <person name="Al-Omari J."/>
            <person name="Rado J."/>
            <person name="Szerdahelyi G.S."/>
        </authorList>
    </citation>
    <scope>NUCLEOTIDE SEQUENCE [LARGE SCALE GENOMIC DNA]</scope>
    <source>
        <strain evidence="2 3">ZS-1/3</strain>
    </source>
</reference>
<organism evidence="2 3">
    <name type="scientific">Parvularcula mediterranea</name>
    <dbReference type="NCBI Taxonomy" id="2732508"/>
    <lineage>
        <taxon>Bacteria</taxon>
        <taxon>Pseudomonadati</taxon>
        <taxon>Pseudomonadota</taxon>
        <taxon>Alphaproteobacteria</taxon>
        <taxon>Parvularculales</taxon>
        <taxon>Parvularculaceae</taxon>
        <taxon>Parvularcula</taxon>
    </lineage>
</organism>
<feature type="chain" id="PRO_5031080095" description="Alpha/beta hydrolase" evidence="1">
    <location>
        <begin position="19"/>
        <end position="475"/>
    </location>
</feature>